<dbReference type="Gene3D" id="1.20.120.450">
    <property type="entry name" value="dinb family like domain"/>
    <property type="match status" value="1"/>
</dbReference>
<dbReference type="Pfam" id="PF04978">
    <property type="entry name" value="MST"/>
    <property type="match status" value="1"/>
</dbReference>
<protein>
    <recommendedName>
        <fullName evidence="3">DUF664 domain-containing protein</fullName>
    </recommendedName>
</protein>
<dbReference type="InterPro" id="IPR034660">
    <property type="entry name" value="DinB/YfiT-like"/>
</dbReference>
<accession>A0A239CHP9</accession>
<sequence>MRTEPAARGLLDLDALSKRKISTGEPVTLRWIIMHLIEETARHNGHIDLLGEMADGVTGD</sequence>
<dbReference type="SUPFAM" id="SSF109854">
    <property type="entry name" value="DinB/YfiT-like putative metalloenzymes"/>
    <property type="match status" value="1"/>
</dbReference>
<dbReference type="InterPro" id="IPR007061">
    <property type="entry name" value="MST-like"/>
</dbReference>
<name>A0A239CHP9_9ACTN</name>
<reference evidence="1 2" key="1">
    <citation type="submission" date="2017-06" db="EMBL/GenBank/DDBJ databases">
        <authorList>
            <person name="Kim H.J."/>
            <person name="Triplett B.A."/>
        </authorList>
    </citation>
    <scope>NUCLEOTIDE SEQUENCE [LARGE SCALE GENOMIC DNA]</scope>
    <source>
        <strain evidence="1 2">CGMCC 4.2132</strain>
    </source>
</reference>
<proteinExistence type="predicted"/>
<evidence type="ECO:0000313" key="2">
    <source>
        <dbReference type="Proteomes" id="UP000198282"/>
    </source>
</evidence>
<keyword evidence="2" id="KW-1185">Reference proteome</keyword>
<dbReference type="Proteomes" id="UP000198282">
    <property type="component" value="Unassembled WGS sequence"/>
</dbReference>
<dbReference type="EMBL" id="FZOD01000005">
    <property type="protein sequence ID" value="SNS18873.1"/>
    <property type="molecule type" value="Genomic_DNA"/>
</dbReference>
<dbReference type="AlphaFoldDB" id="A0A239CHP9"/>
<organism evidence="1 2">
    <name type="scientific">Streptosporangium subroseum</name>
    <dbReference type="NCBI Taxonomy" id="106412"/>
    <lineage>
        <taxon>Bacteria</taxon>
        <taxon>Bacillati</taxon>
        <taxon>Actinomycetota</taxon>
        <taxon>Actinomycetes</taxon>
        <taxon>Streptosporangiales</taxon>
        <taxon>Streptosporangiaceae</taxon>
        <taxon>Streptosporangium</taxon>
    </lineage>
</organism>
<gene>
    <name evidence="1" type="ORF">SAMN05216276_1005178</name>
</gene>
<evidence type="ECO:0000313" key="1">
    <source>
        <dbReference type="EMBL" id="SNS18873.1"/>
    </source>
</evidence>
<evidence type="ECO:0008006" key="3">
    <source>
        <dbReference type="Google" id="ProtNLM"/>
    </source>
</evidence>